<reference evidence="1" key="1">
    <citation type="submission" date="2015-04" db="EMBL/GenBank/DDBJ databases">
        <title>The genome sequence of the plant pathogenic Rhizarian Plasmodiophora brassicae reveals insights in its biotrophic life cycle and the origin of chitin synthesis.</title>
        <authorList>
            <person name="Schwelm A."/>
            <person name="Fogelqvist J."/>
            <person name="Knaust A."/>
            <person name="Julke S."/>
            <person name="Lilja T."/>
            <person name="Dhandapani V."/>
            <person name="Bonilla-Rosso G."/>
            <person name="Karlsson M."/>
            <person name="Shevchenko A."/>
            <person name="Choi S.R."/>
            <person name="Kim H.G."/>
            <person name="Park J.Y."/>
            <person name="Lim Y.P."/>
            <person name="Ludwig-Muller J."/>
            <person name="Dixelius C."/>
        </authorList>
    </citation>
    <scope>NUCLEOTIDE SEQUENCE</scope>
    <source>
        <tissue evidence="1">Potato root galls</tissue>
    </source>
</reference>
<name>A0A0H5QJM3_9EUKA</name>
<sequence>MDGDGHLWQESDWNNLLAPFFEYIDVHIATIESIGHVLIESRLKSLLESCSSETLITNLVEGGMLFNAFFALRYRQICSETAFSGSYKSLRRDELIAFRIYDPKKQHDAESIQYQRFRSFIRKLADRTKQGKWEFSLGSDIQKRECLDFLTPEVIGEHQVS</sequence>
<accession>A0A0H5QJM3</accession>
<dbReference type="AlphaFoldDB" id="A0A0H5QJM3"/>
<proteinExistence type="predicted"/>
<organism evidence="1">
    <name type="scientific">Spongospora subterranea</name>
    <dbReference type="NCBI Taxonomy" id="70186"/>
    <lineage>
        <taxon>Eukaryota</taxon>
        <taxon>Sar</taxon>
        <taxon>Rhizaria</taxon>
        <taxon>Endomyxa</taxon>
        <taxon>Phytomyxea</taxon>
        <taxon>Plasmodiophorida</taxon>
        <taxon>Plasmodiophoridae</taxon>
        <taxon>Spongospora</taxon>
    </lineage>
</organism>
<dbReference type="EMBL" id="HACM01001089">
    <property type="protein sequence ID" value="CRZ01531.1"/>
    <property type="molecule type" value="Transcribed_RNA"/>
</dbReference>
<protein>
    <submittedName>
        <fullName evidence="1">Uncharacterized protein</fullName>
    </submittedName>
</protein>
<evidence type="ECO:0000313" key="1">
    <source>
        <dbReference type="EMBL" id="CRZ01531.1"/>
    </source>
</evidence>